<feature type="transmembrane region" description="Helical" evidence="1">
    <location>
        <begin position="24"/>
        <end position="50"/>
    </location>
</feature>
<geneLocation type="mitochondrion" evidence="2"/>
<organism evidence="2">
    <name type="scientific">Picea glauca</name>
    <name type="common">White spruce</name>
    <name type="synonym">Pinus glauca</name>
    <dbReference type="NCBI Taxonomy" id="3330"/>
    <lineage>
        <taxon>Eukaryota</taxon>
        <taxon>Viridiplantae</taxon>
        <taxon>Streptophyta</taxon>
        <taxon>Embryophyta</taxon>
        <taxon>Tracheophyta</taxon>
        <taxon>Spermatophyta</taxon>
        <taxon>Pinopsida</taxon>
        <taxon>Pinidae</taxon>
        <taxon>Conifers I</taxon>
        <taxon>Pinales</taxon>
        <taxon>Pinaceae</taxon>
        <taxon>Picea</taxon>
    </lineage>
</organism>
<sequence>MGSRSTKAINHLCHLSPLLSRPLLMVLLLFGKLGLVQMLLVVLLQWLLLVDHKQAMDLDL</sequence>
<evidence type="ECO:0000313" key="2">
    <source>
        <dbReference type="EMBL" id="KUM48412.1"/>
    </source>
</evidence>
<evidence type="ECO:0000256" key="1">
    <source>
        <dbReference type="SAM" id="Phobius"/>
    </source>
</evidence>
<dbReference type="EMBL" id="LKAM01000006">
    <property type="protein sequence ID" value="KUM48412.1"/>
    <property type="molecule type" value="Genomic_DNA"/>
</dbReference>
<name>A0A117NHH7_PICGL</name>
<keyword evidence="1" id="KW-0472">Membrane</keyword>
<dbReference type="AlphaFoldDB" id="A0A117NHH7"/>
<proteinExistence type="predicted"/>
<reference evidence="2" key="1">
    <citation type="journal article" date="2015" name="Genome Biol. Evol.">
        <title>Organellar Genomes of White Spruce (Picea glauca): Assembly and Annotation.</title>
        <authorList>
            <person name="Jackman S.D."/>
            <person name="Warren R.L."/>
            <person name="Gibb E.A."/>
            <person name="Vandervalk B.P."/>
            <person name="Mohamadi H."/>
            <person name="Chu J."/>
            <person name="Raymond A."/>
            <person name="Pleasance S."/>
            <person name="Coope R."/>
            <person name="Wildung M.R."/>
            <person name="Ritland C.E."/>
            <person name="Bousquet J."/>
            <person name="Jones S.J."/>
            <person name="Bohlmann J."/>
            <person name="Birol I."/>
        </authorList>
    </citation>
    <scope>NUCLEOTIDE SEQUENCE [LARGE SCALE GENOMIC DNA]</scope>
    <source>
        <tissue evidence="2">Flushing bud</tissue>
    </source>
</reference>
<keyword evidence="2" id="KW-0496">Mitochondrion</keyword>
<accession>A0A117NHH7</accession>
<comment type="caution">
    <text evidence="2">The sequence shown here is derived from an EMBL/GenBank/DDBJ whole genome shotgun (WGS) entry which is preliminary data.</text>
</comment>
<protein>
    <submittedName>
        <fullName evidence="2">Uncharacterized protein</fullName>
    </submittedName>
</protein>
<gene>
    <name evidence="2" type="ORF">ABT39_MTgene5412</name>
</gene>
<keyword evidence="1" id="KW-1133">Transmembrane helix</keyword>
<keyword evidence="1" id="KW-0812">Transmembrane</keyword>